<dbReference type="InterPro" id="IPR027485">
    <property type="entry name" value="AMMECR1_N"/>
</dbReference>
<dbReference type="InterPro" id="IPR023473">
    <property type="entry name" value="AMMECR1"/>
</dbReference>
<dbReference type="Pfam" id="PF01871">
    <property type="entry name" value="AMMECR1"/>
    <property type="match status" value="1"/>
</dbReference>
<protein>
    <recommendedName>
        <fullName evidence="2">AMMECR1 domain-containing protein</fullName>
    </recommendedName>
</protein>
<dbReference type="Proteomes" id="UP000007879">
    <property type="component" value="Unassembled WGS sequence"/>
</dbReference>
<evidence type="ECO:0000256" key="1">
    <source>
        <dbReference type="SAM" id="MobiDB-lite"/>
    </source>
</evidence>
<dbReference type="RefSeq" id="XP_019859523.1">
    <property type="nucleotide sequence ID" value="XM_020003964.1"/>
</dbReference>
<dbReference type="AlphaFoldDB" id="A0AAN0IIF5"/>
<dbReference type="RefSeq" id="XP_003390535.2">
    <property type="nucleotide sequence ID" value="XM_003390487.3"/>
</dbReference>
<dbReference type="EnsemblMetazoa" id="XM_003390487.3">
    <property type="protein sequence ID" value="XP_003390535.2"/>
    <property type="gene ID" value="LOC100631713"/>
</dbReference>
<dbReference type="PANTHER" id="PTHR13016:SF0">
    <property type="entry name" value="AMME SYNDROME CANDIDATE GENE 1 PROTEIN"/>
    <property type="match status" value="1"/>
</dbReference>
<reference evidence="4" key="1">
    <citation type="journal article" date="2010" name="Nature">
        <title>The Amphimedon queenslandica genome and the evolution of animal complexity.</title>
        <authorList>
            <person name="Srivastava M."/>
            <person name="Simakov O."/>
            <person name="Chapman J."/>
            <person name="Fahey B."/>
            <person name="Gauthier M.E."/>
            <person name="Mitros T."/>
            <person name="Richards G.S."/>
            <person name="Conaco C."/>
            <person name="Dacre M."/>
            <person name="Hellsten U."/>
            <person name="Larroux C."/>
            <person name="Putnam N.H."/>
            <person name="Stanke M."/>
            <person name="Adamska M."/>
            <person name="Darling A."/>
            <person name="Degnan S.M."/>
            <person name="Oakley T.H."/>
            <person name="Plachetzki D.C."/>
            <person name="Zhai Y."/>
            <person name="Adamski M."/>
            <person name="Calcino A."/>
            <person name="Cummins S.F."/>
            <person name="Goodstein D.M."/>
            <person name="Harris C."/>
            <person name="Jackson D.J."/>
            <person name="Leys S.P."/>
            <person name="Shu S."/>
            <person name="Woodcroft B.J."/>
            <person name="Vervoort M."/>
            <person name="Kosik K.S."/>
            <person name="Manning G."/>
            <person name="Degnan B.M."/>
            <person name="Rokhsar D.S."/>
        </authorList>
    </citation>
    <scope>NUCLEOTIDE SEQUENCE [LARGE SCALE GENOMIC DNA]</scope>
</reference>
<evidence type="ECO:0000313" key="3">
    <source>
        <dbReference type="EnsemblMetazoa" id="XP_003390535.2"/>
    </source>
</evidence>
<organism evidence="3 4">
    <name type="scientific">Amphimedon queenslandica</name>
    <name type="common">Sponge</name>
    <dbReference type="NCBI Taxonomy" id="400682"/>
    <lineage>
        <taxon>Eukaryota</taxon>
        <taxon>Metazoa</taxon>
        <taxon>Porifera</taxon>
        <taxon>Demospongiae</taxon>
        <taxon>Heteroscleromorpha</taxon>
        <taxon>Haplosclerida</taxon>
        <taxon>Niphatidae</taxon>
        <taxon>Amphimedon</taxon>
    </lineage>
</organism>
<dbReference type="SUPFAM" id="SSF143447">
    <property type="entry name" value="AMMECR1-like"/>
    <property type="match status" value="1"/>
</dbReference>
<dbReference type="Gene3D" id="3.30.700.20">
    <property type="entry name" value="Hypothetical protein ph0010, domain 1"/>
    <property type="match status" value="1"/>
</dbReference>
<proteinExistence type="predicted"/>
<dbReference type="PANTHER" id="PTHR13016">
    <property type="entry name" value="AMMECR1 HOMOLOG"/>
    <property type="match status" value="1"/>
</dbReference>
<sequence length="245" mass="27827">MLKQCLGENKSPKAMGERAEDDEEGPQSTVGGGGAVGGLTNGACHSPQAGSVVSPDMCYYCFDVLLAHLTQSPSPRSPHFSNDEYALFVTWKIGRERRLRGCMGTFSPRKLHRGLSEYALISAVKDSRFDPVVIEELPRLECGISLLTHFEKAENYLDWEIGTHGIQIEFLDGKTLRKATYLPEVPREQGWTKEQTIDSLLRKGGYRHYVTKEYRSSIKLIRYQSEKCVVTYDEYIKTKRRHKPY</sequence>
<dbReference type="NCBIfam" id="TIGR00296">
    <property type="entry name" value="TIGR00296 family protein"/>
    <property type="match status" value="1"/>
</dbReference>
<accession>A0AAN0IIF5</accession>
<dbReference type="EnsemblMetazoa" id="XM_020003964.1">
    <property type="protein sequence ID" value="XP_019859523.1"/>
    <property type="gene ID" value="LOC100631713"/>
</dbReference>
<dbReference type="InterPro" id="IPR036071">
    <property type="entry name" value="AMMECR1_dom_sf"/>
</dbReference>
<reference evidence="3" key="2">
    <citation type="submission" date="2024-06" db="UniProtKB">
        <authorList>
            <consortium name="EnsemblMetazoa"/>
        </authorList>
    </citation>
    <scope>IDENTIFICATION</scope>
</reference>
<dbReference type="PROSITE" id="PS51112">
    <property type="entry name" value="AMMECR1"/>
    <property type="match status" value="1"/>
</dbReference>
<dbReference type="FunFam" id="3.30.700.20:FF:000001">
    <property type="entry name" value="AMME syndrome candidate gene 1"/>
    <property type="match status" value="1"/>
</dbReference>
<evidence type="ECO:0000313" key="4">
    <source>
        <dbReference type="Proteomes" id="UP000007879"/>
    </source>
</evidence>
<evidence type="ECO:0000259" key="2">
    <source>
        <dbReference type="PROSITE" id="PS51112"/>
    </source>
</evidence>
<dbReference type="KEGG" id="aqu:100631713"/>
<dbReference type="InterPro" id="IPR002733">
    <property type="entry name" value="AMMECR1_domain"/>
</dbReference>
<feature type="domain" description="AMMECR1" evidence="2">
    <location>
        <begin position="46"/>
        <end position="239"/>
    </location>
</feature>
<dbReference type="GeneID" id="100631713"/>
<keyword evidence="4" id="KW-1185">Reference proteome</keyword>
<name>A0AAN0IIF5_AMPQE</name>
<feature type="region of interest" description="Disordered" evidence="1">
    <location>
        <begin position="1"/>
        <end position="34"/>
    </location>
</feature>